<comment type="caution">
    <text evidence="1">The sequence shown here is derived from an EMBL/GenBank/DDBJ whole genome shotgun (WGS) entry which is preliminary data.</text>
</comment>
<name>A0A0V1GIH2_9BILA</name>
<dbReference type="EMBL" id="JYDP01001612">
    <property type="protein sequence ID" value="KRY98058.1"/>
    <property type="molecule type" value="Genomic_DNA"/>
</dbReference>
<accession>A0A0V1GIH2</accession>
<protein>
    <submittedName>
        <fullName evidence="1">Uncharacterized protein</fullName>
    </submittedName>
</protein>
<dbReference type="AlphaFoldDB" id="A0A0V1GIH2"/>
<dbReference type="Proteomes" id="UP000055024">
    <property type="component" value="Unassembled WGS sequence"/>
</dbReference>
<organism evidence="1 2">
    <name type="scientific">Trichinella zimbabwensis</name>
    <dbReference type="NCBI Taxonomy" id="268475"/>
    <lineage>
        <taxon>Eukaryota</taxon>
        <taxon>Metazoa</taxon>
        <taxon>Ecdysozoa</taxon>
        <taxon>Nematoda</taxon>
        <taxon>Enoplea</taxon>
        <taxon>Dorylaimia</taxon>
        <taxon>Trichinellida</taxon>
        <taxon>Trichinellidae</taxon>
        <taxon>Trichinella</taxon>
    </lineage>
</organism>
<evidence type="ECO:0000313" key="1">
    <source>
        <dbReference type="EMBL" id="KRY98058.1"/>
    </source>
</evidence>
<evidence type="ECO:0000313" key="2">
    <source>
        <dbReference type="Proteomes" id="UP000055024"/>
    </source>
</evidence>
<proteinExistence type="predicted"/>
<keyword evidence="2" id="KW-1185">Reference proteome</keyword>
<reference evidence="1 2" key="1">
    <citation type="submission" date="2015-01" db="EMBL/GenBank/DDBJ databases">
        <title>Evolution of Trichinella species and genotypes.</title>
        <authorList>
            <person name="Korhonen P.K."/>
            <person name="Edoardo P."/>
            <person name="Giuseppe L.R."/>
            <person name="Gasser R.B."/>
        </authorList>
    </citation>
    <scope>NUCLEOTIDE SEQUENCE [LARGE SCALE GENOMIC DNA]</scope>
    <source>
        <strain evidence="1">ISS1029</strain>
    </source>
</reference>
<sequence>MMLSNGLANHLIQFSSSVSKVIRLKFEFYISIFMHPSLSI</sequence>
<gene>
    <name evidence="1" type="ORF">T11_7761</name>
</gene>